<dbReference type="InterPro" id="IPR034746">
    <property type="entry name" value="POTRA"/>
</dbReference>
<dbReference type="PANTHER" id="PTHR37820">
    <property type="entry name" value="CELL DIVISION PROTEIN DIVIB"/>
    <property type="match status" value="1"/>
</dbReference>
<feature type="transmembrane region" description="Helical" evidence="9">
    <location>
        <begin position="21"/>
        <end position="39"/>
    </location>
</feature>
<evidence type="ECO:0000256" key="4">
    <source>
        <dbReference type="ARBA" id="ARBA00022692"/>
    </source>
</evidence>
<dbReference type="InterPro" id="IPR013685">
    <property type="entry name" value="POTRA_FtsQ_type"/>
</dbReference>
<feature type="compositionally biased region" description="Basic and acidic residues" evidence="8">
    <location>
        <begin position="243"/>
        <end position="260"/>
    </location>
</feature>
<evidence type="ECO:0000256" key="5">
    <source>
        <dbReference type="ARBA" id="ARBA00022989"/>
    </source>
</evidence>
<dbReference type="GO" id="GO:0005886">
    <property type="term" value="C:plasma membrane"/>
    <property type="evidence" value="ECO:0007669"/>
    <property type="project" value="TreeGrafter"/>
</dbReference>
<dbReference type="Gene3D" id="3.40.50.10960">
    <property type="match status" value="1"/>
</dbReference>
<dbReference type="PANTHER" id="PTHR37820:SF1">
    <property type="entry name" value="CELL DIVISION PROTEIN FTSQ"/>
    <property type="match status" value="1"/>
</dbReference>
<comment type="subcellular location">
    <subcellularLocation>
        <location evidence="1">Membrane</location>
    </subcellularLocation>
</comment>
<dbReference type="Pfam" id="PF08478">
    <property type="entry name" value="POTRA_1"/>
    <property type="match status" value="1"/>
</dbReference>
<evidence type="ECO:0000256" key="9">
    <source>
        <dbReference type="SAM" id="Phobius"/>
    </source>
</evidence>
<sequence>MTERIPALKQGNARKSFRARRLIAIVIALFVIISIVLFFRSSLSKLTDIQVQGTIFVDPEDIQQALDVHTGDSFFFPSANVLRDRVLTLKQVESVSIQKRFPGVLRVKVKEFEAVAIQLSAEGQIASILSNGFIVPIREGSTPDKPILTGWQVDDANLIALCQVLNNLPSSMLSDLSEIHPDPSTSYPDRIKLYTRSRFEVITTVSKLSERISYLSDIVQNREPGKVIMLEANTYLSYSAESENEKSQEADKVEEKDTTQ</sequence>
<protein>
    <submittedName>
        <fullName evidence="11">FtsQ-type POTRA domain-containing protein</fullName>
    </submittedName>
</protein>
<feature type="domain" description="POTRA" evidence="10">
    <location>
        <begin position="44"/>
        <end position="112"/>
    </location>
</feature>
<keyword evidence="3" id="KW-0132">Cell division</keyword>
<reference evidence="11" key="1">
    <citation type="submission" date="2023-03" db="EMBL/GenBank/DDBJ databases">
        <title>Andean soil-derived lignocellulolytic bacterial consortium as a source of novel taxa and putative plastic-active enzymes.</title>
        <authorList>
            <person name="Diaz-Garcia L."/>
            <person name="Chuvochina M."/>
            <person name="Feuerriegel G."/>
            <person name="Bunk B."/>
            <person name="Sproer C."/>
            <person name="Streit W.R."/>
            <person name="Rodriguez L.M."/>
            <person name="Overmann J."/>
            <person name="Jimenez D.J."/>
        </authorList>
    </citation>
    <scope>NUCLEOTIDE SEQUENCE</scope>
    <source>
        <strain evidence="11">MAG 2441</strain>
    </source>
</reference>
<evidence type="ECO:0000256" key="8">
    <source>
        <dbReference type="SAM" id="MobiDB-lite"/>
    </source>
</evidence>
<evidence type="ECO:0000259" key="10">
    <source>
        <dbReference type="PROSITE" id="PS51779"/>
    </source>
</evidence>
<dbReference type="EMBL" id="CP119317">
    <property type="protein sequence ID" value="WEK52980.1"/>
    <property type="molecule type" value="Genomic_DNA"/>
</dbReference>
<evidence type="ECO:0000256" key="3">
    <source>
        <dbReference type="ARBA" id="ARBA00022618"/>
    </source>
</evidence>
<keyword evidence="5 9" id="KW-1133">Transmembrane helix</keyword>
<keyword evidence="6 9" id="KW-0472">Membrane</keyword>
<keyword evidence="7" id="KW-0131">Cell cycle</keyword>
<dbReference type="AlphaFoldDB" id="A0AA95ETA1"/>
<dbReference type="Proteomes" id="UP001178662">
    <property type="component" value="Chromosome"/>
</dbReference>
<evidence type="ECO:0000313" key="11">
    <source>
        <dbReference type="EMBL" id="WEK52980.1"/>
    </source>
</evidence>
<feature type="region of interest" description="Disordered" evidence="8">
    <location>
        <begin position="239"/>
        <end position="260"/>
    </location>
</feature>
<evidence type="ECO:0000313" key="12">
    <source>
        <dbReference type="Proteomes" id="UP001178662"/>
    </source>
</evidence>
<accession>A0AA95ETA1</accession>
<proteinExistence type="predicted"/>
<organism evidence="11 12">
    <name type="scientific">Candidatus Cohnella colombiensis</name>
    <dbReference type="NCBI Taxonomy" id="3121368"/>
    <lineage>
        <taxon>Bacteria</taxon>
        <taxon>Bacillati</taxon>
        <taxon>Bacillota</taxon>
        <taxon>Bacilli</taxon>
        <taxon>Bacillales</taxon>
        <taxon>Paenibacillaceae</taxon>
        <taxon>Cohnella</taxon>
    </lineage>
</organism>
<evidence type="ECO:0000256" key="2">
    <source>
        <dbReference type="ARBA" id="ARBA00022475"/>
    </source>
</evidence>
<evidence type="ECO:0000256" key="6">
    <source>
        <dbReference type="ARBA" id="ARBA00023136"/>
    </source>
</evidence>
<gene>
    <name evidence="11" type="ORF">P0Y55_10260</name>
</gene>
<dbReference type="InterPro" id="IPR050487">
    <property type="entry name" value="FtsQ_DivIB"/>
</dbReference>
<keyword evidence="4 9" id="KW-0812">Transmembrane</keyword>
<dbReference type="PROSITE" id="PS51779">
    <property type="entry name" value="POTRA"/>
    <property type="match status" value="1"/>
</dbReference>
<keyword evidence="2" id="KW-1003">Cell membrane</keyword>
<dbReference type="GO" id="GO:0051301">
    <property type="term" value="P:cell division"/>
    <property type="evidence" value="ECO:0007669"/>
    <property type="project" value="UniProtKB-KW"/>
</dbReference>
<evidence type="ECO:0000256" key="7">
    <source>
        <dbReference type="ARBA" id="ARBA00023306"/>
    </source>
</evidence>
<dbReference type="Gene3D" id="3.10.20.310">
    <property type="entry name" value="membrane protein fhac"/>
    <property type="match status" value="1"/>
</dbReference>
<name>A0AA95ETA1_9BACL</name>
<evidence type="ECO:0000256" key="1">
    <source>
        <dbReference type="ARBA" id="ARBA00004370"/>
    </source>
</evidence>
<keyword evidence="12" id="KW-1185">Reference proteome</keyword>